<sequence>MSAIITKYVAEYELSKDMSNEELSQHALALLELLTDKLKRDKGHQRFQKGYNFSREQAFVLVPDQRICQSRSQVIPKEGGDEVGEVNICNAKGTCQVSDIIPDRETIESIAQRIVLTKLIEKEVKAIAKALTVTFPNPVATTSRLKSVKERLDGYDVFNAPNLQALADVMLMLYIRPAKIKDLRISNGSLIGQDLAYINITKIVTDQNHSSDISSEQEVIRHTGIIAKLLGLDEQNLKVYNVLSGKIGVLVKKLDNYHFKYAKLKRRVNSLEAEIEDLDECVDREVVINLINEIVLSLIGKKDKALSESSEDSDSEEIIEGPHCSSESSSSEASSSESSSSKSSSSKFSSSDSDIDEIQGNDSIEDFYKKHKKYAKLSRWDERECKYQFIRELSSANQLEVRLCGLDLPLDELVNRLVKLEALERHSG</sequence>
<keyword evidence="4" id="KW-1185">Reference proteome</keyword>
<dbReference type="AlphaFoldDB" id="A0A397T8D6"/>
<evidence type="ECO:0000313" key="3">
    <source>
        <dbReference type="EMBL" id="RIA93589.1"/>
    </source>
</evidence>
<feature type="compositionally biased region" description="Acidic residues" evidence="2">
    <location>
        <begin position="309"/>
        <end position="319"/>
    </location>
</feature>
<protein>
    <submittedName>
        <fullName evidence="3">Uncharacterized protein</fullName>
    </submittedName>
</protein>
<dbReference type="EMBL" id="QKYT01000101">
    <property type="protein sequence ID" value="RIA93589.1"/>
    <property type="molecule type" value="Genomic_DNA"/>
</dbReference>
<accession>A0A397T8D6</accession>
<evidence type="ECO:0000256" key="2">
    <source>
        <dbReference type="SAM" id="MobiDB-lite"/>
    </source>
</evidence>
<evidence type="ECO:0000313" key="4">
    <source>
        <dbReference type="Proteomes" id="UP000265703"/>
    </source>
</evidence>
<keyword evidence="1" id="KW-0175">Coiled coil</keyword>
<dbReference type="Proteomes" id="UP000265703">
    <property type="component" value="Unassembled WGS sequence"/>
</dbReference>
<reference evidence="3 4" key="1">
    <citation type="submission" date="2018-06" db="EMBL/GenBank/DDBJ databases">
        <title>Comparative genomics reveals the genomic features of Rhizophagus irregularis, R. cerebriforme, R. diaphanum and Gigaspora rosea, and their symbiotic lifestyle signature.</title>
        <authorList>
            <person name="Morin E."/>
            <person name="San Clemente H."/>
            <person name="Chen E.C.H."/>
            <person name="De La Providencia I."/>
            <person name="Hainaut M."/>
            <person name="Kuo A."/>
            <person name="Kohler A."/>
            <person name="Murat C."/>
            <person name="Tang N."/>
            <person name="Roy S."/>
            <person name="Loubradou J."/>
            <person name="Henrissat B."/>
            <person name="Grigoriev I.V."/>
            <person name="Corradi N."/>
            <person name="Roux C."/>
            <person name="Martin F.M."/>
        </authorList>
    </citation>
    <scope>NUCLEOTIDE SEQUENCE [LARGE SCALE GENOMIC DNA]</scope>
    <source>
        <strain evidence="3 4">DAOM 227022</strain>
    </source>
</reference>
<proteinExistence type="predicted"/>
<comment type="caution">
    <text evidence="3">The sequence shown here is derived from an EMBL/GenBank/DDBJ whole genome shotgun (WGS) entry which is preliminary data.</text>
</comment>
<organism evidence="3 4">
    <name type="scientific">Glomus cerebriforme</name>
    <dbReference type="NCBI Taxonomy" id="658196"/>
    <lineage>
        <taxon>Eukaryota</taxon>
        <taxon>Fungi</taxon>
        <taxon>Fungi incertae sedis</taxon>
        <taxon>Mucoromycota</taxon>
        <taxon>Glomeromycotina</taxon>
        <taxon>Glomeromycetes</taxon>
        <taxon>Glomerales</taxon>
        <taxon>Glomeraceae</taxon>
        <taxon>Glomus</taxon>
    </lineage>
</organism>
<feature type="coiled-coil region" evidence="1">
    <location>
        <begin position="254"/>
        <end position="281"/>
    </location>
</feature>
<name>A0A397T8D6_9GLOM</name>
<gene>
    <name evidence="3" type="ORF">C1645_819221</name>
</gene>
<feature type="compositionally biased region" description="Low complexity" evidence="2">
    <location>
        <begin position="325"/>
        <end position="352"/>
    </location>
</feature>
<dbReference type="OrthoDB" id="2409084at2759"/>
<evidence type="ECO:0000256" key="1">
    <source>
        <dbReference type="SAM" id="Coils"/>
    </source>
</evidence>
<feature type="region of interest" description="Disordered" evidence="2">
    <location>
        <begin position="308"/>
        <end position="357"/>
    </location>
</feature>